<gene>
    <name evidence="2" type="ORF">Tco025E_01336</name>
</gene>
<dbReference type="AlphaFoldDB" id="A0A3R7LKN5"/>
<protein>
    <submittedName>
        <fullName evidence="2">Uncharacterized protein</fullName>
    </submittedName>
</protein>
<evidence type="ECO:0000313" key="3">
    <source>
        <dbReference type="Proteomes" id="UP000284403"/>
    </source>
</evidence>
<dbReference type="Proteomes" id="UP000284403">
    <property type="component" value="Unassembled WGS sequence"/>
</dbReference>
<dbReference type="RefSeq" id="XP_029231772.1">
    <property type="nucleotide sequence ID" value="XM_029368274.1"/>
</dbReference>
<evidence type="ECO:0000256" key="1">
    <source>
        <dbReference type="SAM" id="MobiDB-lite"/>
    </source>
</evidence>
<name>A0A3R7LKN5_9TRYP</name>
<comment type="caution">
    <text evidence="2">The sequence shown here is derived from an EMBL/GenBank/DDBJ whole genome shotgun (WGS) entry which is preliminary data.</text>
</comment>
<organism evidence="2 3">
    <name type="scientific">Trypanosoma conorhini</name>
    <dbReference type="NCBI Taxonomy" id="83891"/>
    <lineage>
        <taxon>Eukaryota</taxon>
        <taxon>Discoba</taxon>
        <taxon>Euglenozoa</taxon>
        <taxon>Kinetoplastea</taxon>
        <taxon>Metakinetoplastina</taxon>
        <taxon>Trypanosomatida</taxon>
        <taxon>Trypanosomatidae</taxon>
        <taxon>Trypanosoma</taxon>
    </lineage>
</organism>
<dbReference type="OrthoDB" id="270695at2759"/>
<proteinExistence type="predicted"/>
<sequence length="343" mass="39349">MTMREDYPRYPRDVREKQIVSRPARERRLAELHLTAFPNVLNESAMEAMTRCDAKSLKDENAKKKADDVGTQKVVLEARAVPPMTSNQLVARMAEMAREEKHKSATSGQRRSLTAPDGRIKMHDVAFDRSSTYRLDYCNKDVPGFHERVRVIPDYTKDWSEADKANIEAAKKFPYLTIPESSLKKRPTVYRHDYIPNAEREDYRTLPYNTNLQDLGSSFAYSAYSVDDPARVIKYDKAVASCNNPRCLLWKTYSPRDSLAVQRHPESTAEELQHLRELRRLQLSKSSDRSSSSGKSPAEGSSSSKVIVIPGMRGMGYRQAPKEGKDYIYLPRDHFCHQVVYDY</sequence>
<accession>A0A3R7LKN5</accession>
<feature type="region of interest" description="Disordered" evidence="1">
    <location>
        <begin position="281"/>
        <end position="305"/>
    </location>
</feature>
<dbReference type="EMBL" id="MKKU01000036">
    <property type="protein sequence ID" value="RNF26566.1"/>
    <property type="molecule type" value="Genomic_DNA"/>
</dbReference>
<reference evidence="2 3" key="1">
    <citation type="journal article" date="2018" name="BMC Genomics">
        <title>Genomic comparison of Trypanosoma conorhini and Trypanosoma rangeli to Trypanosoma cruzi strains of high and low virulence.</title>
        <authorList>
            <person name="Bradwell K.R."/>
            <person name="Koparde V.N."/>
            <person name="Matveyev A.V."/>
            <person name="Serrano M.G."/>
            <person name="Alves J.M."/>
            <person name="Parikh H."/>
            <person name="Huang B."/>
            <person name="Lee V."/>
            <person name="Espinosa-Alvarez O."/>
            <person name="Ortiz P.A."/>
            <person name="Costa-Martins A.G."/>
            <person name="Teixeira M.M."/>
            <person name="Buck G.A."/>
        </authorList>
    </citation>
    <scope>NUCLEOTIDE SEQUENCE [LARGE SCALE GENOMIC DNA]</scope>
    <source>
        <strain evidence="2 3">025E</strain>
    </source>
</reference>
<dbReference type="GeneID" id="40314947"/>
<keyword evidence="3" id="KW-1185">Reference proteome</keyword>
<evidence type="ECO:0000313" key="2">
    <source>
        <dbReference type="EMBL" id="RNF26566.1"/>
    </source>
</evidence>